<organism evidence="13 14">
    <name type="scientific">Lacticaseibacillus paracasei NRIC 0644</name>
    <dbReference type="NCBI Taxonomy" id="1435038"/>
    <lineage>
        <taxon>Bacteria</taxon>
        <taxon>Bacillati</taxon>
        <taxon>Bacillota</taxon>
        <taxon>Bacilli</taxon>
        <taxon>Lactobacillales</taxon>
        <taxon>Lactobacillaceae</taxon>
        <taxon>Lacticaseibacillus</taxon>
    </lineage>
</organism>
<evidence type="ECO:0000256" key="11">
    <source>
        <dbReference type="SAM" id="Phobius"/>
    </source>
</evidence>
<keyword evidence="6" id="KW-0862">Zinc</keyword>
<keyword evidence="5" id="KW-0967">Endosome</keyword>
<evidence type="ECO:0000256" key="2">
    <source>
        <dbReference type="ARBA" id="ARBA00004644"/>
    </source>
</evidence>
<protein>
    <submittedName>
        <fullName evidence="13">Membrane protein</fullName>
    </submittedName>
</protein>
<dbReference type="GO" id="GO:0016020">
    <property type="term" value="C:membrane"/>
    <property type="evidence" value="ECO:0007669"/>
    <property type="project" value="InterPro"/>
</dbReference>
<sequence length="212" mass="22929">MQQLSMTQKQTMTSALRVEYFSTAWMAFEFIVGFWSGMQAGSILLIAFGLDSFLEIISGSALIWRLKKEANGAPSAEVAQAEQRSSLIVGSVLLLLSLYVIGVSGYNLVTHAAADTSYSGMAIAIASVFLMPVLTIKKRHLGEKLTSPALIEDGMCNITCAYMAATVLLGSLLTWLFNWWWADSVAALVLVYFVASEGWEALQTGLGHGDDA</sequence>
<name>A0A0C9NUA5_LACPA</name>
<dbReference type="Proteomes" id="UP000032552">
    <property type="component" value="Unassembled WGS sequence"/>
</dbReference>
<dbReference type="InterPro" id="IPR026765">
    <property type="entry name" value="Tmem163"/>
</dbReference>
<feature type="transmembrane region" description="Helical" evidence="11">
    <location>
        <begin position="118"/>
        <end position="136"/>
    </location>
</feature>
<evidence type="ECO:0000256" key="4">
    <source>
        <dbReference type="ARBA" id="ARBA00022692"/>
    </source>
</evidence>
<comment type="caution">
    <text evidence="13">The sequence shown here is derived from an EMBL/GenBank/DDBJ whole genome shotgun (WGS) entry which is preliminary data.</text>
</comment>
<evidence type="ECO:0000256" key="9">
    <source>
        <dbReference type="ARBA" id="ARBA00023136"/>
    </source>
</evidence>
<evidence type="ECO:0000256" key="5">
    <source>
        <dbReference type="ARBA" id="ARBA00022753"/>
    </source>
</evidence>
<dbReference type="Pfam" id="PF01545">
    <property type="entry name" value="Cation_efflux"/>
    <property type="match status" value="1"/>
</dbReference>
<proteinExistence type="inferred from homology"/>
<gene>
    <name evidence="13" type="ORF">LC0644_0094</name>
</gene>
<dbReference type="Gene3D" id="1.20.1510.10">
    <property type="entry name" value="Cation efflux protein transmembrane domain"/>
    <property type="match status" value="1"/>
</dbReference>
<dbReference type="SUPFAM" id="SSF161111">
    <property type="entry name" value="Cation efflux protein transmembrane domain-like"/>
    <property type="match status" value="1"/>
</dbReference>
<keyword evidence="7 11" id="KW-1133">Transmembrane helix</keyword>
<keyword evidence="8" id="KW-0770">Synapse</keyword>
<feature type="transmembrane region" description="Helical" evidence="11">
    <location>
        <begin position="20"/>
        <end position="37"/>
    </location>
</feature>
<comment type="similarity">
    <text evidence="3">Belongs to the TMEM163 family.</text>
</comment>
<evidence type="ECO:0000256" key="8">
    <source>
        <dbReference type="ARBA" id="ARBA00023018"/>
    </source>
</evidence>
<dbReference type="EMBL" id="BAYM01000008">
    <property type="protein sequence ID" value="GAN35505.1"/>
    <property type="molecule type" value="Genomic_DNA"/>
</dbReference>
<evidence type="ECO:0000259" key="12">
    <source>
        <dbReference type="Pfam" id="PF01545"/>
    </source>
</evidence>
<evidence type="ECO:0000256" key="1">
    <source>
        <dbReference type="ARBA" id="ARBA00004146"/>
    </source>
</evidence>
<evidence type="ECO:0000256" key="10">
    <source>
        <dbReference type="ARBA" id="ARBA00023329"/>
    </source>
</evidence>
<dbReference type="GeneID" id="57091007"/>
<evidence type="ECO:0000313" key="13">
    <source>
        <dbReference type="EMBL" id="GAN35505.1"/>
    </source>
</evidence>
<evidence type="ECO:0000256" key="3">
    <source>
        <dbReference type="ARBA" id="ARBA00008731"/>
    </source>
</evidence>
<feature type="domain" description="Cation efflux protein transmembrane" evidence="12">
    <location>
        <begin position="28"/>
        <end position="202"/>
    </location>
</feature>
<feature type="transmembrane region" description="Helical" evidence="11">
    <location>
        <begin position="43"/>
        <end position="66"/>
    </location>
</feature>
<dbReference type="GO" id="GO:0031410">
    <property type="term" value="C:cytoplasmic vesicle"/>
    <property type="evidence" value="ECO:0007669"/>
    <property type="project" value="UniProtKB-KW"/>
</dbReference>
<dbReference type="RefSeq" id="WP_003567403.1">
    <property type="nucleotide sequence ID" value="NZ_BAYM01000008.1"/>
</dbReference>
<accession>A0A0C9NUA5</accession>
<evidence type="ECO:0000256" key="7">
    <source>
        <dbReference type="ARBA" id="ARBA00022989"/>
    </source>
</evidence>
<dbReference type="AlphaFoldDB" id="A0A0C9NUA5"/>
<keyword evidence="9 11" id="KW-0472">Membrane</keyword>
<dbReference type="PANTHER" id="PTHR31937:SF2">
    <property type="entry name" value="TRANSMEMBRANE PROTEIN 163"/>
    <property type="match status" value="1"/>
</dbReference>
<keyword evidence="4 11" id="KW-0812">Transmembrane</keyword>
<reference evidence="14" key="1">
    <citation type="submission" date="2014-05" db="EMBL/GenBank/DDBJ databases">
        <title>Whole genome sequencing of Lactobacillus casei NRIC0644.</title>
        <authorList>
            <person name="Atarashi H."/>
            <person name="Yoshida Y."/>
            <person name="Fujimura S."/>
            <person name="Tanaka N."/>
            <person name="Shiwa Y."/>
            <person name="Yoshikawa H."/>
            <person name="Okada S."/>
            <person name="Nakagawa J."/>
        </authorList>
    </citation>
    <scope>NUCLEOTIDE SEQUENCE [LARGE SCALE GENOMIC DNA]</scope>
    <source>
        <strain evidence="14">NRIC0644</strain>
    </source>
</reference>
<dbReference type="InterPro" id="IPR027469">
    <property type="entry name" value="Cation_efflux_TMD_sf"/>
</dbReference>
<dbReference type="InterPro" id="IPR058533">
    <property type="entry name" value="Cation_efflux_TM"/>
</dbReference>
<evidence type="ECO:0000256" key="6">
    <source>
        <dbReference type="ARBA" id="ARBA00022833"/>
    </source>
</evidence>
<feature type="transmembrane region" description="Helical" evidence="11">
    <location>
        <begin position="156"/>
        <end position="173"/>
    </location>
</feature>
<evidence type="ECO:0000313" key="14">
    <source>
        <dbReference type="Proteomes" id="UP000032552"/>
    </source>
</evidence>
<dbReference type="PANTHER" id="PTHR31937">
    <property type="entry name" value="TRANSMEMBRANE PROTEIN 163"/>
    <property type="match status" value="1"/>
</dbReference>
<comment type="subcellular location">
    <subcellularLocation>
        <location evidence="2">Cytoplasmic vesicle</location>
        <location evidence="2">Secretory vesicle</location>
        <location evidence="2">Synaptic vesicle membrane</location>
        <topology evidence="2">Multi-pass membrane protein</topology>
    </subcellularLocation>
    <subcellularLocation>
        <location evidence="1">Early endosome membrane</location>
    </subcellularLocation>
</comment>
<dbReference type="GO" id="GO:0008324">
    <property type="term" value="F:monoatomic cation transmembrane transporter activity"/>
    <property type="evidence" value="ECO:0007669"/>
    <property type="project" value="InterPro"/>
</dbReference>
<feature type="transmembrane region" description="Helical" evidence="11">
    <location>
        <begin position="87"/>
        <end position="106"/>
    </location>
</feature>
<keyword evidence="10" id="KW-0968">Cytoplasmic vesicle</keyword>